<accession>A0A7U9PZ00</accession>
<evidence type="ECO:0000313" key="2">
    <source>
        <dbReference type="Proteomes" id="UP000287830"/>
    </source>
</evidence>
<sequence length="47" mass="5197">MRTVLDMACVLACLAVVVTGVTLLIHMRGTRTHSPACRPCRWLNRSS</sequence>
<name>A0A7U9PZ00_9ACTN</name>
<dbReference type="EMBL" id="BHZC01000001">
    <property type="protein sequence ID" value="GCD37972.1"/>
    <property type="molecule type" value="Genomic_DNA"/>
</dbReference>
<dbReference type="RefSeq" id="WP_154806411.1">
    <property type="nucleotide sequence ID" value="NZ_BHZC01000001.1"/>
</dbReference>
<comment type="caution">
    <text evidence="1">The sequence shown here is derived from an EMBL/GenBank/DDBJ whole genome shotgun (WGS) entry which is preliminary data.</text>
</comment>
<proteinExistence type="predicted"/>
<protein>
    <submittedName>
        <fullName evidence="1">Uncharacterized protein</fullName>
    </submittedName>
</protein>
<dbReference type="AlphaFoldDB" id="A0A7U9PZ00"/>
<evidence type="ECO:0000313" key="1">
    <source>
        <dbReference type="EMBL" id="GCD37972.1"/>
    </source>
</evidence>
<reference evidence="1 2" key="1">
    <citation type="submission" date="2018-11" db="EMBL/GenBank/DDBJ databases">
        <title>Whole genome sequence of Streptomyces chrestomyceticus NBRC 13444(T).</title>
        <authorList>
            <person name="Komaki H."/>
            <person name="Tamura T."/>
        </authorList>
    </citation>
    <scope>NUCLEOTIDE SEQUENCE [LARGE SCALE GENOMIC DNA]</scope>
    <source>
        <strain evidence="1 2">NBRC 13444</strain>
    </source>
</reference>
<dbReference type="Proteomes" id="UP000287830">
    <property type="component" value="Unassembled WGS sequence"/>
</dbReference>
<organism evidence="1 2">
    <name type="scientific">Streptomyces chrestomyceticus JCM 4735</name>
    <dbReference type="NCBI Taxonomy" id="1306181"/>
    <lineage>
        <taxon>Bacteria</taxon>
        <taxon>Bacillati</taxon>
        <taxon>Actinomycetota</taxon>
        <taxon>Actinomycetes</taxon>
        <taxon>Kitasatosporales</taxon>
        <taxon>Streptomycetaceae</taxon>
        <taxon>Streptomyces</taxon>
    </lineage>
</organism>
<dbReference type="GeneID" id="95626848"/>
<gene>
    <name evidence="1" type="ORF">OEIGOIKO_05782</name>
</gene>